<name>A0A541BAW1_9NOCA</name>
<dbReference type="InterPro" id="IPR029069">
    <property type="entry name" value="HotDog_dom_sf"/>
</dbReference>
<organism evidence="3 4">
    <name type="scientific">Rhodococcus spelaei</name>
    <dbReference type="NCBI Taxonomy" id="2546320"/>
    <lineage>
        <taxon>Bacteria</taxon>
        <taxon>Bacillati</taxon>
        <taxon>Actinomycetota</taxon>
        <taxon>Actinomycetes</taxon>
        <taxon>Mycobacteriales</taxon>
        <taxon>Nocardiaceae</taxon>
        <taxon>Rhodococcus</taxon>
    </lineage>
</organism>
<evidence type="ECO:0000313" key="3">
    <source>
        <dbReference type="EMBL" id="TQF69464.1"/>
    </source>
</evidence>
<evidence type="ECO:0000313" key="4">
    <source>
        <dbReference type="Proteomes" id="UP000316256"/>
    </source>
</evidence>
<sequence>MMGVRVLAMSPAGTDLEGEAGPRFHDHRGLSGLASVGVLADSAVAGAFFASVPHGNRTVVSQLTAAVAAPLPEVGTLTARARIEHLDLDAGTGLSSGRVVTEDGATAVSLLARSVIVTRAAQDDVHIGPAATLVIPDPEPAEPESLIGLDGRAVVDGIAAGTLARGPLAGLVGLDVESVFDTTISARFIPAPWMSNQVGSVQGGMLFAAAALTTGLTAQTLTTAGQSYRLLDLKIDFVRSPAVDGPPIRVEAEVVRAGRRIVLIETRLVDAGGMLLARSGSSAQLGRP</sequence>
<dbReference type="AlphaFoldDB" id="A0A541BAW1"/>
<dbReference type="Gene3D" id="3.10.129.10">
    <property type="entry name" value="Hotdog Thioesterase"/>
    <property type="match status" value="2"/>
</dbReference>
<dbReference type="SUPFAM" id="SSF54637">
    <property type="entry name" value="Thioesterase/thiol ester dehydrase-isomerase"/>
    <property type="match status" value="1"/>
</dbReference>
<feature type="domain" description="Thioesterase" evidence="2">
    <location>
        <begin position="199"/>
        <end position="276"/>
    </location>
</feature>
<dbReference type="NCBIfam" id="TIGR00369">
    <property type="entry name" value="unchar_dom_1"/>
    <property type="match status" value="1"/>
</dbReference>
<evidence type="ECO:0000256" key="1">
    <source>
        <dbReference type="ARBA" id="ARBA00022801"/>
    </source>
</evidence>
<dbReference type="Proteomes" id="UP000316256">
    <property type="component" value="Unassembled WGS sequence"/>
</dbReference>
<dbReference type="EMBL" id="VIGH01000004">
    <property type="protein sequence ID" value="TQF69464.1"/>
    <property type="molecule type" value="Genomic_DNA"/>
</dbReference>
<evidence type="ECO:0000259" key="2">
    <source>
        <dbReference type="Pfam" id="PF03061"/>
    </source>
</evidence>
<keyword evidence="1" id="KW-0378">Hydrolase</keyword>
<protein>
    <submittedName>
        <fullName evidence="3">PaaI family thioesterase</fullName>
    </submittedName>
</protein>
<dbReference type="CDD" id="cd03443">
    <property type="entry name" value="PaaI_thioesterase"/>
    <property type="match status" value="1"/>
</dbReference>
<accession>A0A541BAW1</accession>
<dbReference type="OrthoDB" id="9813282at2"/>
<proteinExistence type="predicted"/>
<dbReference type="Pfam" id="PF03061">
    <property type="entry name" value="4HBT"/>
    <property type="match status" value="1"/>
</dbReference>
<dbReference type="InterPro" id="IPR003736">
    <property type="entry name" value="PAAI_dom"/>
</dbReference>
<keyword evidence="4" id="KW-1185">Reference proteome</keyword>
<dbReference type="InterPro" id="IPR006683">
    <property type="entry name" value="Thioestr_dom"/>
</dbReference>
<dbReference type="GO" id="GO:0016790">
    <property type="term" value="F:thiolester hydrolase activity"/>
    <property type="evidence" value="ECO:0007669"/>
    <property type="project" value="UniProtKB-ARBA"/>
</dbReference>
<gene>
    <name evidence="3" type="ORF">FK531_09955</name>
</gene>
<reference evidence="3 4" key="1">
    <citation type="submission" date="2019-06" db="EMBL/GenBank/DDBJ databases">
        <title>Rhodococcus spaelei sp. nov., isolated from a cave.</title>
        <authorList>
            <person name="Lee S.D."/>
        </authorList>
    </citation>
    <scope>NUCLEOTIDE SEQUENCE [LARGE SCALE GENOMIC DNA]</scope>
    <source>
        <strain evidence="3 4">C9-5</strain>
    </source>
</reference>
<comment type="caution">
    <text evidence="3">The sequence shown here is derived from an EMBL/GenBank/DDBJ whole genome shotgun (WGS) entry which is preliminary data.</text>
</comment>